<evidence type="ECO:0000313" key="5">
    <source>
        <dbReference type="Proteomes" id="UP000739538"/>
    </source>
</evidence>
<dbReference type="CDD" id="cd16936">
    <property type="entry name" value="HATPase_RsbW-like"/>
    <property type="match status" value="1"/>
</dbReference>
<protein>
    <submittedName>
        <fullName evidence="4">SpoIIE family protein phosphatase</fullName>
    </submittedName>
</protein>
<dbReference type="Gene3D" id="3.30.565.10">
    <property type="entry name" value="Histidine kinase-like ATPase, C-terminal domain"/>
    <property type="match status" value="1"/>
</dbReference>
<reference evidence="4" key="2">
    <citation type="journal article" date="2021" name="Microbiome">
        <title>Successional dynamics and alternative stable states in a saline activated sludge microbial community over 9 years.</title>
        <authorList>
            <person name="Wang Y."/>
            <person name="Ye J."/>
            <person name="Ju F."/>
            <person name="Liu L."/>
            <person name="Boyd J.A."/>
            <person name="Deng Y."/>
            <person name="Parks D.H."/>
            <person name="Jiang X."/>
            <person name="Yin X."/>
            <person name="Woodcroft B.J."/>
            <person name="Tyson G.W."/>
            <person name="Hugenholtz P."/>
            <person name="Polz M.F."/>
            <person name="Zhang T."/>
        </authorList>
    </citation>
    <scope>NUCLEOTIDE SEQUENCE</scope>
    <source>
        <strain evidence="4">HKST-UBA02</strain>
    </source>
</reference>
<feature type="domain" description="PPM-type phosphatase" evidence="3">
    <location>
        <begin position="334"/>
        <end position="552"/>
    </location>
</feature>
<dbReference type="AlphaFoldDB" id="A0A956NCK7"/>
<sequence>MSSDEVLKQLLWKHEATITDLAHQLGGPDAECRIEDIHGNPLWDSEFVACPEGRHEREHAAGGAWEEGAAAPGEPTRLSLESAGPGPGGPASGAAGGATHGAGSRTSLEPGWIVPLAQMGRLVIRTPSPPSNGPTQLAALGRFLIGSMETEEELDRVVEDHIANTNQLVALYHIIGATHETWDLADKLDVMLEEAGRQIGTSLAFLLISQDDEEHFALWPGDDELRRKRARTLLDLCAGEQDAFIGDEPEPFVAAPILVRDEIVGWLGAGERPVGDPLGQRDMKHVSALAELSAGFLQTSRLQDQVVANTKLQRELEIASQIQDMLMPREVPQPKGVGVAASCRPASSVGGDFFVVQKLADERIAFALGDVTGKGVPAALIMAMARTVFRSLTPLSGGAGVVLDRLSEVLYDDLEEVGKFVTLVLGFWDPRAGSLEIANAGHSPVLYRAHADAAFVALEPEQPPLGVLPEPGAPTVTVEFGPGSVFLACSDGVTEARDPDGGFYGDERLQGLIDELGMVEAEALRSRILADVELFSRGAPQSDDQTILILAHGEVESRVEDLPGSDSREVRSRDITAHLGSSGAELRTEHAGGVIASGVDGGGVTVETGLKLLVEYSACLCCRAETAGLSALNREFDRWIQKVISGMPDRAQQETVVCTGEDLKLAVYEAVANIVEHGQVPNDDRVEIAFHANANGLEAEVVSTGTPFDPTATRISPPAPEEMAEGGYGLHLIRSLTDHIGYDSKDGQHTLRLTRLWRAST</sequence>
<evidence type="ECO:0000259" key="3">
    <source>
        <dbReference type="SMART" id="SM00331"/>
    </source>
</evidence>
<dbReference type="Proteomes" id="UP000739538">
    <property type="component" value="Unassembled WGS sequence"/>
</dbReference>
<dbReference type="InterPro" id="IPR003594">
    <property type="entry name" value="HATPase_dom"/>
</dbReference>
<dbReference type="GO" id="GO:0016791">
    <property type="term" value="F:phosphatase activity"/>
    <property type="evidence" value="ECO:0007669"/>
    <property type="project" value="TreeGrafter"/>
</dbReference>
<reference evidence="4" key="1">
    <citation type="submission" date="2020-04" db="EMBL/GenBank/DDBJ databases">
        <authorList>
            <person name="Zhang T."/>
        </authorList>
    </citation>
    <scope>NUCLEOTIDE SEQUENCE</scope>
    <source>
        <strain evidence="4">HKST-UBA02</strain>
    </source>
</reference>
<dbReference type="PANTHER" id="PTHR43156:SF2">
    <property type="entry name" value="STAGE II SPORULATION PROTEIN E"/>
    <property type="match status" value="1"/>
</dbReference>
<dbReference type="SUPFAM" id="SSF81606">
    <property type="entry name" value="PP2C-like"/>
    <property type="match status" value="1"/>
</dbReference>
<comment type="caution">
    <text evidence="4">The sequence shown here is derived from an EMBL/GenBank/DDBJ whole genome shotgun (WGS) entry which is preliminary data.</text>
</comment>
<organism evidence="4 5">
    <name type="scientific">Eiseniibacteriota bacterium</name>
    <dbReference type="NCBI Taxonomy" id="2212470"/>
    <lineage>
        <taxon>Bacteria</taxon>
        <taxon>Candidatus Eiseniibacteriota</taxon>
    </lineage>
</organism>
<dbReference type="SMART" id="SM00331">
    <property type="entry name" value="PP2C_SIG"/>
    <property type="match status" value="1"/>
</dbReference>
<dbReference type="SUPFAM" id="SSF55874">
    <property type="entry name" value="ATPase domain of HSP90 chaperone/DNA topoisomerase II/histidine kinase"/>
    <property type="match status" value="1"/>
</dbReference>
<feature type="compositionally biased region" description="Gly residues" evidence="2">
    <location>
        <begin position="85"/>
        <end position="100"/>
    </location>
</feature>
<evidence type="ECO:0000256" key="2">
    <source>
        <dbReference type="SAM" id="MobiDB-lite"/>
    </source>
</evidence>
<dbReference type="EMBL" id="JAGQHS010000022">
    <property type="protein sequence ID" value="MCA9755418.1"/>
    <property type="molecule type" value="Genomic_DNA"/>
</dbReference>
<dbReference type="InterPro" id="IPR036890">
    <property type="entry name" value="HATPase_C_sf"/>
</dbReference>
<dbReference type="Gene3D" id="3.30.450.40">
    <property type="match status" value="1"/>
</dbReference>
<name>A0A956NCK7_UNCEI</name>
<gene>
    <name evidence="4" type="ORF">KDA27_06430</name>
</gene>
<dbReference type="Pfam" id="PF07228">
    <property type="entry name" value="SpoIIE"/>
    <property type="match status" value="1"/>
</dbReference>
<dbReference type="PANTHER" id="PTHR43156">
    <property type="entry name" value="STAGE II SPORULATION PROTEIN E-RELATED"/>
    <property type="match status" value="1"/>
</dbReference>
<dbReference type="InterPro" id="IPR001932">
    <property type="entry name" value="PPM-type_phosphatase-like_dom"/>
</dbReference>
<proteinExistence type="predicted"/>
<dbReference type="SUPFAM" id="SSF55781">
    <property type="entry name" value="GAF domain-like"/>
    <property type="match status" value="1"/>
</dbReference>
<dbReference type="Pfam" id="PF13581">
    <property type="entry name" value="HATPase_c_2"/>
    <property type="match status" value="1"/>
</dbReference>
<dbReference type="InterPro" id="IPR052016">
    <property type="entry name" value="Bact_Sigma-Reg"/>
</dbReference>
<dbReference type="InterPro" id="IPR036457">
    <property type="entry name" value="PPM-type-like_dom_sf"/>
</dbReference>
<dbReference type="InterPro" id="IPR029016">
    <property type="entry name" value="GAF-like_dom_sf"/>
</dbReference>
<dbReference type="Gene3D" id="3.60.40.10">
    <property type="entry name" value="PPM-type phosphatase domain"/>
    <property type="match status" value="1"/>
</dbReference>
<evidence type="ECO:0000256" key="1">
    <source>
        <dbReference type="ARBA" id="ARBA00022801"/>
    </source>
</evidence>
<evidence type="ECO:0000313" key="4">
    <source>
        <dbReference type="EMBL" id="MCA9755418.1"/>
    </source>
</evidence>
<feature type="region of interest" description="Disordered" evidence="2">
    <location>
        <begin position="67"/>
        <end position="107"/>
    </location>
</feature>
<keyword evidence="1" id="KW-0378">Hydrolase</keyword>
<accession>A0A956NCK7</accession>